<feature type="region of interest" description="Disordered" evidence="2">
    <location>
        <begin position="218"/>
        <end position="240"/>
    </location>
</feature>
<dbReference type="SUPFAM" id="SSF46785">
    <property type="entry name" value="Winged helix' DNA-binding domain"/>
    <property type="match status" value="2"/>
</dbReference>
<evidence type="ECO:0000256" key="1">
    <source>
        <dbReference type="SAM" id="Coils"/>
    </source>
</evidence>
<keyword evidence="4" id="KW-0238">DNA-binding</keyword>
<comment type="caution">
    <text evidence="4">The sequence shown here is derived from an EMBL/GenBank/DDBJ whole genome shotgun (WGS) entry which is preliminary data.</text>
</comment>
<evidence type="ECO:0000259" key="3">
    <source>
        <dbReference type="Pfam" id="PF03551"/>
    </source>
</evidence>
<feature type="compositionally biased region" description="Basic and acidic residues" evidence="2">
    <location>
        <begin position="218"/>
        <end position="227"/>
    </location>
</feature>
<dbReference type="InterPro" id="IPR005149">
    <property type="entry name" value="Tscrpt_reg_PadR_N"/>
</dbReference>
<protein>
    <submittedName>
        <fullName evidence="4">DNA-binding PadR family transcriptional regulator</fullName>
    </submittedName>
</protein>
<proteinExistence type="predicted"/>
<dbReference type="InterPro" id="IPR036388">
    <property type="entry name" value="WH-like_DNA-bd_sf"/>
</dbReference>
<reference evidence="4 5" key="1">
    <citation type="submission" date="2020-05" db="EMBL/GenBank/DDBJ databases">
        <title>Genomic Encyclopedia of Type Strains, Phase III (KMG-III): the genomes of soil and plant-associated and newly described type strains.</title>
        <authorList>
            <person name="Whitman W."/>
        </authorList>
    </citation>
    <scope>NUCLEOTIDE SEQUENCE [LARGE SCALE GENOMIC DNA]</scope>
    <source>
        <strain evidence="4 5">KCTC 19046</strain>
    </source>
</reference>
<evidence type="ECO:0000313" key="4">
    <source>
        <dbReference type="EMBL" id="NOV98738.1"/>
    </source>
</evidence>
<accession>A0ABX2A7E2</accession>
<dbReference type="PANTHER" id="PTHR33169">
    <property type="entry name" value="PADR-FAMILY TRANSCRIPTIONAL REGULATOR"/>
    <property type="match status" value="1"/>
</dbReference>
<evidence type="ECO:0000256" key="2">
    <source>
        <dbReference type="SAM" id="MobiDB-lite"/>
    </source>
</evidence>
<dbReference type="InterPro" id="IPR036390">
    <property type="entry name" value="WH_DNA-bd_sf"/>
</dbReference>
<name>A0ABX2A7E2_9MICO</name>
<evidence type="ECO:0000313" key="5">
    <source>
        <dbReference type="Proteomes" id="UP000757540"/>
    </source>
</evidence>
<keyword evidence="1" id="KW-0175">Coiled coil</keyword>
<dbReference type="PANTHER" id="PTHR33169:SF26">
    <property type="entry name" value="CONSERVED PROTEIN"/>
    <property type="match status" value="1"/>
</dbReference>
<keyword evidence="5" id="KW-1185">Reference proteome</keyword>
<dbReference type="InterPro" id="IPR052509">
    <property type="entry name" value="Metal_resp_DNA-bind_regulator"/>
</dbReference>
<organism evidence="4 5">
    <name type="scientific">Isoptericola halotolerans</name>
    <dbReference type="NCBI Taxonomy" id="300560"/>
    <lineage>
        <taxon>Bacteria</taxon>
        <taxon>Bacillati</taxon>
        <taxon>Actinomycetota</taxon>
        <taxon>Actinomycetes</taxon>
        <taxon>Micrococcales</taxon>
        <taxon>Promicromonosporaceae</taxon>
        <taxon>Isoptericola</taxon>
    </lineage>
</organism>
<dbReference type="Gene3D" id="1.10.10.10">
    <property type="entry name" value="Winged helix-like DNA-binding domain superfamily/Winged helix DNA-binding domain"/>
    <property type="match status" value="1"/>
</dbReference>
<feature type="region of interest" description="Disordered" evidence="2">
    <location>
        <begin position="82"/>
        <end position="107"/>
    </location>
</feature>
<gene>
    <name evidence="4" type="ORF">HDG69_003333</name>
</gene>
<feature type="domain" description="Transcription regulator PadR N-terminal" evidence="3">
    <location>
        <begin position="27"/>
        <end position="77"/>
    </location>
</feature>
<dbReference type="Pfam" id="PF03551">
    <property type="entry name" value="PadR"/>
    <property type="match status" value="1"/>
</dbReference>
<dbReference type="EMBL" id="JABEZU010000004">
    <property type="protein sequence ID" value="NOV98738.1"/>
    <property type="molecule type" value="Genomic_DNA"/>
</dbReference>
<sequence>MTDPAGQPDAEEDSRVRSRSNVLETAILGLLSAAPLHGYELRKRLNLLLGSFRAFSYGTLYPALKSLVTRGLIEIVEPDPTTAVRTGPRAGTSTTTGRPASGSKPLTGRRGRIVYRLTADGKEHLQTTLASSGPAAWEDESFDVRFALFAQTDAETRLRILEGRRTRLTERLEAVRESAARTRERLDEYTLELQRHGLEQVEREVRWLDGLIMTERDRASSRDKTVGTHDVPTPRNKERG</sequence>
<dbReference type="Proteomes" id="UP000757540">
    <property type="component" value="Unassembled WGS sequence"/>
</dbReference>
<feature type="coiled-coil region" evidence="1">
    <location>
        <begin position="158"/>
        <end position="199"/>
    </location>
</feature>
<dbReference type="GO" id="GO:0003677">
    <property type="term" value="F:DNA binding"/>
    <property type="evidence" value="ECO:0007669"/>
    <property type="project" value="UniProtKB-KW"/>
</dbReference>